<dbReference type="NCBIfam" id="TIGR00251">
    <property type="entry name" value="DUF167 family protein"/>
    <property type="match status" value="1"/>
</dbReference>
<organism evidence="2 3">
    <name type="scientific">Candidatus Yanofskybacteria bacterium CG10_big_fil_rev_8_21_14_0_10_36_16</name>
    <dbReference type="NCBI Taxonomy" id="1975096"/>
    <lineage>
        <taxon>Bacteria</taxon>
        <taxon>Candidatus Yanofskyibacteriota</taxon>
    </lineage>
</organism>
<dbReference type="EMBL" id="PCXQ01000006">
    <property type="protein sequence ID" value="PJE50497.1"/>
    <property type="molecule type" value="Genomic_DNA"/>
</dbReference>
<evidence type="ECO:0000313" key="2">
    <source>
        <dbReference type="EMBL" id="PJE50497.1"/>
    </source>
</evidence>
<gene>
    <name evidence="2" type="ORF">COV29_03760</name>
</gene>
<dbReference type="Proteomes" id="UP000228496">
    <property type="component" value="Unassembled WGS sequence"/>
</dbReference>
<dbReference type="Gene3D" id="3.30.1200.10">
    <property type="entry name" value="YggU-like"/>
    <property type="match status" value="1"/>
</dbReference>
<dbReference type="GO" id="GO:0005737">
    <property type="term" value="C:cytoplasm"/>
    <property type="evidence" value="ECO:0007669"/>
    <property type="project" value="TreeGrafter"/>
</dbReference>
<reference evidence="2 3" key="1">
    <citation type="submission" date="2017-09" db="EMBL/GenBank/DDBJ databases">
        <title>Depth-based differentiation of microbial function through sediment-hosted aquifers and enrichment of novel symbionts in the deep terrestrial subsurface.</title>
        <authorList>
            <person name="Probst A.J."/>
            <person name="Ladd B."/>
            <person name="Jarett J.K."/>
            <person name="Geller-Mcgrath D.E."/>
            <person name="Sieber C.M."/>
            <person name="Emerson J.B."/>
            <person name="Anantharaman K."/>
            <person name="Thomas B.C."/>
            <person name="Malmstrom R."/>
            <person name="Stieglmeier M."/>
            <person name="Klingl A."/>
            <person name="Woyke T."/>
            <person name="Ryan C.M."/>
            <person name="Banfield J.F."/>
        </authorList>
    </citation>
    <scope>NUCLEOTIDE SEQUENCE [LARGE SCALE GENOMIC DNA]</scope>
    <source>
        <strain evidence="2">CG10_big_fil_rev_8_21_14_0_10_36_16</strain>
    </source>
</reference>
<dbReference type="SUPFAM" id="SSF69786">
    <property type="entry name" value="YggU-like"/>
    <property type="match status" value="1"/>
</dbReference>
<dbReference type="SMART" id="SM01152">
    <property type="entry name" value="DUF167"/>
    <property type="match status" value="1"/>
</dbReference>
<dbReference type="PANTHER" id="PTHR13420">
    <property type="entry name" value="UPF0235 PROTEIN C15ORF40"/>
    <property type="match status" value="1"/>
</dbReference>
<dbReference type="InterPro" id="IPR036591">
    <property type="entry name" value="YggU-like_sf"/>
</dbReference>
<dbReference type="PANTHER" id="PTHR13420:SF7">
    <property type="entry name" value="UPF0235 PROTEIN C15ORF40"/>
    <property type="match status" value="1"/>
</dbReference>
<evidence type="ECO:0000256" key="1">
    <source>
        <dbReference type="ARBA" id="ARBA00010364"/>
    </source>
</evidence>
<name>A0A2J0Q6L1_9BACT</name>
<accession>A0A2J0Q6L1</accession>
<dbReference type="InterPro" id="IPR003746">
    <property type="entry name" value="DUF167"/>
</dbReference>
<comment type="caution">
    <text evidence="2">The sequence shown here is derived from an EMBL/GenBank/DDBJ whole genome shotgun (WGS) entry which is preliminary data.</text>
</comment>
<dbReference type="Pfam" id="PF02594">
    <property type="entry name" value="DUF167"/>
    <property type="match status" value="1"/>
</dbReference>
<comment type="similarity">
    <text evidence="1">Belongs to the UPF0235 family.</text>
</comment>
<protein>
    <submittedName>
        <fullName evidence="2">Uncharacterized protein</fullName>
    </submittedName>
</protein>
<sequence length="74" mass="8512">MLIKVRVLPKSKQNKVIQKSEDGFIIETKEKPEQGSANTKVKELLASFLKISENNIRLIKGSKTRNKIYKINKQ</sequence>
<proteinExistence type="inferred from homology"/>
<evidence type="ECO:0000313" key="3">
    <source>
        <dbReference type="Proteomes" id="UP000228496"/>
    </source>
</evidence>
<dbReference type="AlphaFoldDB" id="A0A2J0Q6L1"/>